<dbReference type="AlphaFoldDB" id="A0A099KAP2"/>
<evidence type="ECO:0000313" key="5">
    <source>
        <dbReference type="Proteomes" id="UP000029868"/>
    </source>
</evidence>
<dbReference type="PROSITE" id="PS51186">
    <property type="entry name" value="GNAT"/>
    <property type="match status" value="1"/>
</dbReference>
<evidence type="ECO:0000313" key="4">
    <source>
        <dbReference type="EMBL" id="KGJ87799.1"/>
    </source>
</evidence>
<dbReference type="CDD" id="cd04301">
    <property type="entry name" value="NAT_SF"/>
    <property type="match status" value="1"/>
</dbReference>
<dbReference type="GO" id="GO:0016747">
    <property type="term" value="F:acyltransferase activity, transferring groups other than amino-acyl groups"/>
    <property type="evidence" value="ECO:0007669"/>
    <property type="project" value="InterPro"/>
</dbReference>
<dbReference type="SUPFAM" id="SSF55729">
    <property type="entry name" value="Acyl-CoA N-acyltransferases (Nat)"/>
    <property type="match status" value="1"/>
</dbReference>
<dbReference type="Gene3D" id="3.40.630.30">
    <property type="match status" value="1"/>
</dbReference>
<keyword evidence="2" id="KW-0012">Acyltransferase</keyword>
<dbReference type="Proteomes" id="UP000029868">
    <property type="component" value="Unassembled WGS sequence"/>
</dbReference>
<dbReference type="PATRIC" id="fig|28229.3.peg.4460"/>
<keyword evidence="1 4" id="KW-0808">Transferase</keyword>
<comment type="caution">
    <text evidence="4">The sequence shown here is derived from an EMBL/GenBank/DDBJ whole genome shotgun (WGS) entry which is preliminary data.</text>
</comment>
<dbReference type="Pfam" id="PF13508">
    <property type="entry name" value="Acetyltransf_7"/>
    <property type="match status" value="1"/>
</dbReference>
<reference evidence="4 5" key="1">
    <citation type="submission" date="2014-08" db="EMBL/GenBank/DDBJ databases">
        <title>Genomic and Phenotypic Diversity of Colwellia psychrerythraea strains from Disparate Marine Basins.</title>
        <authorList>
            <person name="Techtmann S.M."/>
            <person name="Stelling S.C."/>
            <person name="Utturkar S.M."/>
            <person name="Alshibli N."/>
            <person name="Harris A."/>
            <person name="Brown S.D."/>
            <person name="Hazen T.C."/>
        </authorList>
    </citation>
    <scope>NUCLEOTIDE SEQUENCE [LARGE SCALE GENOMIC DNA]</scope>
    <source>
        <strain evidence="4 5">GAB14E</strain>
    </source>
</reference>
<evidence type="ECO:0000259" key="3">
    <source>
        <dbReference type="PROSITE" id="PS51186"/>
    </source>
</evidence>
<feature type="domain" description="N-acetyltransferase" evidence="3">
    <location>
        <begin position="5"/>
        <end position="151"/>
    </location>
</feature>
<proteinExistence type="predicted"/>
<dbReference type="PANTHER" id="PTHR43800:SF1">
    <property type="entry name" value="PEPTIDYL-LYSINE N-ACETYLTRANSFERASE YJAB"/>
    <property type="match status" value="1"/>
</dbReference>
<sequence>MKFTLGFRKVKHEDIDFLLELRRKTMTQHLLAADIRMTDEQHLVRIKEHFYESHIILADRKPIGLVKMGVVALNNTNKSLHIRQIQIMPKYQGKGIGSKVITVVKKRALQLCLPITLNVLLKNPARGLYLRHGFQVEKKNRLEYLLRCPLEVIAA</sequence>
<organism evidence="4 5">
    <name type="scientific">Colwellia psychrerythraea</name>
    <name type="common">Vibrio psychroerythus</name>
    <dbReference type="NCBI Taxonomy" id="28229"/>
    <lineage>
        <taxon>Bacteria</taxon>
        <taxon>Pseudomonadati</taxon>
        <taxon>Pseudomonadota</taxon>
        <taxon>Gammaproteobacteria</taxon>
        <taxon>Alteromonadales</taxon>
        <taxon>Colwelliaceae</taxon>
        <taxon>Colwellia</taxon>
    </lineage>
</organism>
<dbReference type="PANTHER" id="PTHR43800">
    <property type="entry name" value="PEPTIDYL-LYSINE N-ACETYLTRANSFERASE YJAB"/>
    <property type="match status" value="1"/>
</dbReference>
<evidence type="ECO:0000256" key="2">
    <source>
        <dbReference type="ARBA" id="ARBA00023315"/>
    </source>
</evidence>
<dbReference type="InterPro" id="IPR000182">
    <property type="entry name" value="GNAT_dom"/>
</dbReference>
<dbReference type="RefSeq" id="WP_033084371.1">
    <property type="nucleotide sequence ID" value="NZ_JQEC01000071.1"/>
</dbReference>
<accession>A0A099KAP2</accession>
<dbReference type="EMBL" id="JQEC01000071">
    <property type="protein sequence ID" value="KGJ87799.1"/>
    <property type="molecule type" value="Genomic_DNA"/>
</dbReference>
<protein>
    <submittedName>
        <fullName evidence="4">GCN5-related N-acetyltransferase</fullName>
    </submittedName>
</protein>
<gene>
    <name evidence="4" type="ORF">GAB14E_4477</name>
</gene>
<evidence type="ECO:0000256" key="1">
    <source>
        <dbReference type="ARBA" id="ARBA00022679"/>
    </source>
</evidence>
<dbReference type="OrthoDB" id="5522469at2"/>
<dbReference type="InterPro" id="IPR016181">
    <property type="entry name" value="Acyl_CoA_acyltransferase"/>
</dbReference>
<name>A0A099KAP2_COLPS</name>